<dbReference type="InterPro" id="IPR017441">
    <property type="entry name" value="Protein_kinase_ATP_BS"/>
</dbReference>
<dbReference type="FunFam" id="3.80.10.10:FF:000470">
    <property type="entry name" value="LRR receptor-like serine/threonine-protein kinase RPK2"/>
    <property type="match status" value="1"/>
</dbReference>
<dbReference type="InterPro" id="IPR013210">
    <property type="entry name" value="LRR_N_plant-typ"/>
</dbReference>
<evidence type="ECO:0000256" key="22">
    <source>
        <dbReference type="SAM" id="SignalP"/>
    </source>
</evidence>
<keyword evidence="4" id="KW-1003">Cell membrane</keyword>
<dbReference type="SUPFAM" id="SSF52047">
    <property type="entry name" value="RNI-like"/>
    <property type="match status" value="1"/>
</dbReference>
<keyword evidence="11 19" id="KW-0547">Nucleotide-binding</keyword>
<dbReference type="AlphaFoldDB" id="D8SP58"/>
<feature type="chain" id="PRO_5003122908" description="non-specific serine/threonine protein kinase" evidence="22">
    <location>
        <begin position="23"/>
        <end position="1023"/>
    </location>
</feature>
<dbReference type="HOGENOM" id="CLU_000288_22_1_1"/>
<sequence length="1023" mass="110925">MDWSVALSILLLLAASSSVARGFQDKSALLALKAAMIDSSGSLDDWTETDDTPCLWTGITCDDRLSRVVALDLSNKNLSGIFSSSIGRLTELINLTLDVNNFTGNLPSELATLHDLHFLNVSHNTFTGDFPGRFSNLQLLEVLDAYNNNFSGPLPIELSRLPNLRHLHLGGSYFEGEIPPSYGNMTSLSYLALCGNCLVGPIPPELGYLVGLEELYLGYFNHFTGGIPPELGRLLNLQKLDIASCGLEGVIPAELGNLSNLDSLFLQINHLSGPIPPQLGDLVNLKSLDLSNNNLTGAIPIELRKLQNLELLSLFLNGLSGEIPAFVADLPNLQALLLWTNNFTGELPQRLGENMNLTELDVSSNPLTGPLPPNLCKGGQLEVLVLIENGITGTIPPALGHCKSLIKVRLAGNHLTGPIPEGLLGLKMLEMLELLDNRLTGMIPAIVDAPLLDFLDLSQNELQGSIPAGVARLPSLQKLFLHSNQFVGGIPVELGQLSHLLHLDLHSNRLSGAIPAELAQCSKLNYLDVSDNRLTGPIPAELGSMEVLELLNVSRNRLSGGIPPQILGQESLTSADFSYNDFSGTVPSDGHFGSLNMSSFVGNPGLCASLKCGGGDPSSSQDGDGVALSHARARLWKAVVASIFSAAMLFLIVGVIECLSICQRRESTGRRWKLTAFQRLEFDAVHVLDSLIEDNIIGRGGSGTVYRAEMPNGEVVAVKRLCKATSDETGSGSHDHGFSAEIQTLGKIRHRNIVKLLGCCSNEETNLLVYEYMPNGSLGELLHSKKRNLLDWTTRYSIAVQSAFGLCYLHHDCSPLIVHRDVKSNNILLDSGFEAHVADFGLAKFFQASSAGKCESMSSIAGSYGYIAPEYAYTLKVSEKADIFSFGVVLLELITGRKPTEQEFRDSGLGIVKWVKKVMDEAKDGVLSIVDSTLRSSQLPVHEVTSLVGVALICCEEYPSDRPTMRDVVQMLVDVRGLPKSSKSGSFKDSSIKTPVESQQQWEDQDREEQQRQRRDQAPLIPL</sequence>
<evidence type="ECO:0000256" key="18">
    <source>
        <dbReference type="ARBA" id="ARBA00023180"/>
    </source>
</evidence>
<keyword evidence="13" id="KW-0221">Differentiation</keyword>
<evidence type="ECO:0000259" key="23">
    <source>
        <dbReference type="PROSITE" id="PS50011"/>
    </source>
</evidence>
<dbReference type="InterPro" id="IPR008271">
    <property type="entry name" value="Ser/Thr_kinase_AS"/>
</dbReference>
<evidence type="ECO:0000256" key="4">
    <source>
        <dbReference type="ARBA" id="ARBA00022475"/>
    </source>
</evidence>
<dbReference type="OMA" id="HFNAYSG"/>
<protein>
    <recommendedName>
        <fullName evidence="3">non-specific serine/threonine protein kinase</fullName>
        <ecNumber evidence="3">2.7.11.1</ecNumber>
    </recommendedName>
</protein>
<dbReference type="GO" id="GO:0010075">
    <property type="term" value="P:regulation of meristem growth"/>
    <property type="evidence" value="ECO:0007669"/>
    <property type="project" value="UniProtKB-ARBA"/>
</dbReference>
<dbReference type="FunCoup" id="D8SP58">
    <property type="interactions" value="2178"/>
</dbReference>
<dbReference type="GO" id="GO:0004672">
    <property type="term" value="F:protein kinase activity"/>
    <property type="evidence" value="ECO:0000318"/>
    <property type="project" value="GO_Central"/>
</dbReference>
<accession>D8SP58</accession>
<evidence type="ECO:0000256" key="11">
    <source>
        <dbReference type="ARBA" id="ARBA00022741"/>
    </source>
</evidence>
<feature type="binding site" evidence="19">
    <location>
        <position position="719"/>
    </location>
    <ligand>
        <name>ATP</name>
        <dbReference type="ChEBI" id="CHEBI:30616"/>
    </ligand>
</feature>
<dbReference type="EC" id="2.7.11.1" evidence="3"/>
<dbReference type="Gene3D" id="1.10.510.10">
    <property type="entry name" value="Transferase(Phosphotransferase) domain 1"/>
    <property type="match status" value="1"/>
</dbReference>
<gene>
    <name evidence="24" type="primary">CLV1A-2</name>
    <name evidence="24" type="ORF">SELMODRAFT_121783</name>
</gene>
<dbReference type="SMART" id="SM00220">
    <property type="entry name" value="S_TKc"/>
    <property type="match status" value="1"/>
</dbReference>
<reference evidence="24 25" key="1">
    <citation type="journal article" date="2011" name="Science">
        <title>The Selaginella genome identifies genetic changes associated with the evolution of vascular plants.</title>
        <authorList>
            <person name="Banks J.A."/>
            <person name="Nishiyama T."/>
            <person name="Hasebe M."/>
            <person name="Bowman J.L."/>
            <person name="Gribskov M."/>
            <person name="dePamphilis C."/>
            <person name="Albert V.A."/>
            <person name="Aono N."/>
            <person name="Aoyama T."/>
            <person name="Ambrose B.A."/>
            <person name="Ashton N.W."/>
            <person name="Axtell M.J."/>
            <person name="Barker E."/>
            <person name="Barker M.S."/>
            <person name="Bennetzen J.L."/>
            <person name="Bonawitz N.D."/>
            <person name="Chapple C."/>
            <person name="Cheng C."/>
            <person name="Correa L.G."/>
            <person name="Dacre M."/>
            <person name="DeBarry J."/>
            <person name="Dreyer I."/>
            <person name="Elias M."/>
            <person name="Engstrom E.M."/>
            <person name="Estelle M."/>
            <person name="Feng L."/>
            <person name="Finet C."/>
            <person name="Floyd S.K."/>
            <person name="Frommer W.B."/>
            <person name="Fujita T."/>
            <person name="Gramzow L."/>
            <person name="Gutensohn M."/>
            <person name="Harholt J."/>
            <person name="Hattori M."/>
            <person name="Heyl A."/>
            <person name="Hirai T."/>
            <person name="Hiwatashi Y."/>
            <person name="Ishikawa M."/>
            <person name="Iwata M."/>
            <person name="Karol K.G."/>
            <person name="Koehler B."/>
            <person name="Kolukisaoglu U."/>
            <person name="Kubo M."/>
            <person name="Kurata T."/>
            <person name="Lalonde S."/>
            <person name="Li K."/>
            <person name="Li Y."/>
            <person name="Litt A."/>
            <person name="Lyons E."/>
            <person name="Manning G."/>
            <person name="Maruyama T."/>
            <person name="Michael T.P."/>
            <person name="Mikami K."/>
            <person name="Miyazaki S."/>
            <person name="Morinaga S."/>
            <person name="Murata T."/>
            <person name="Mueller-Roeber B."/>
            <person name="Nelson D.R."/>
            <person name="Obara M."/>
            <person name="Oguri Y."/>
            <person name="Olmstead R.G."/>
            <person name="Onodera N."/>
            <person name="Petersen B.L."/>
            <person name="Pils B."/>
            <person name="Prigge M."/>
            <person name="Rensing S.A."/>
            <person name="Riano-Pachon D.M."/>
            <person name="Roberts A.W."/>
            <person name="Sato Y."/>
            <person name="Scheller H.V."/>
            <person name="Schulz B."/>
            <person name="Schulz C."/>
            <person name="Shakirov E.V."/>
            <person name="Shibagaki N."/>
            <person name="Shinohara N."/>
            <person name="Shippen D.E."/>
            <person name="Soerensen I."/>
            <person name="Sotooka R."/>
            <person name="Sugimoto N."/>
            <person name="Sugita M."/>
            <person name="Sumikawa N."/>
            <person name="Tanurdzic M."/>
            <person name="Theissen G."/>
            <person name="Ulvskov P."/>
            <person name="Wakazuki S."/>
            <person name="Weng J.K."/>
            <person name="Willats W.W."/>
            <person name="Wipf D."/>
            <person name="Wolf P.G."/>
            <person name="Yang L."/>
            <person name="Zimmer A.D."/>
            <person name="Zhu Q."/>
            <person name="Mitros T."/>
            <person name="Hellsten U."/>
            <person name="Loque D."/>
            <person name="Otillar R."/>
            <person name="Salamov A."/>
            <person name="Schmutz J."/>
            <person name="Shapiro H."/>
            <person name="Lindquist E."/>
            <person name="Lucas S."/>
            <person name="Rokhsar D."/>
            <person name="Grigoriev I.V."/>
        </authorList>
    </citation>
    <scope>NUCLEOTIDE SEQUENCE [LARGE SCALE GENOMIC DNA]</scope>
</reference>
<dbReference type="SUPFAM" id="SSF52058">
    <property type="entry name" value="L domain-like"/>
    <property type="match status" value="1"/>
</dbReference>
<dbReference type="Gramene" id="EFJ13721">
    <property type="protein sequence ID" value="EFJ13721"/>
    <property type="gene ID" value="SELMODRAFT_121783"/>
</dbReference>
<dbReference type="EMBL" id="GL377631">
    <property type="protein sequence ID" value="EFJ13721.1"/>
    <property type="molecule type" value="Genomic_DNA"/>
</dbReference>
<evidence type="ECO:0000256" key="13">
    <source>
        <dbReference type="ARBA" id="ARBA00022782"/>
    </source>
</evidence>
<evidence type="ECO:0000256" key="1">
    <source>
        <dbReference type="ARBA" id="ARBA00004251"/>
    </source>
</evidence>
<organism evidence="25">
    <name type="scientific">Selaginella moellendorffii</name>
    <name type="common">Spikemoss</name>
    <dbReference type="NCBI Taxonomy" id="88036"/>
    <lineage>
        <taxon>Eukaryota</taxon>
        <taxon>Viridiplantae</taxon>
        <taxon>Streptophyta</taxon>
        <taxon>Embryophyta</taxon>
        <taxon>Tracheophyta</taxon>
        <taxon>Lycopodiopsida</taxon>
        <taxon>Selaginellales</taxon>
        <taxon>Selaginellaceae</taxon>
        <taxon>Selaginella</taxon>
    </lineage>
</organism>
<feature type="compositionally biased region" description="Low complexity" evidence="20">
    <location>
        <begin position="980"/>
        <end position="993"/>
    </location>
</feature>
<dbReference type="Pfam" id="PF00069">
    <property type="entry name" value="Pkinase"/>
    <property type="match status" value="1"/>
</dbReference>
<dbReference type="GO" id="GO:0005886">
    <property type="term" value="C:plasma membrane"/>
    <property type="evidence" value="ECO:0007669"/>
    <property type="project" value="UniProtKB-SubCell"/>
</dbReference>
<evidence type="ECO:0000256" key="20">
    <source>
        <dbReference type="SAM" id="MobiDB-lite"/>
    </source>
</evidence>
<dbReference type="eggNOG" id="ENOG502QQRQ">
    <property type="taxonomic scope" value="Eukaryota"/>
</dbReference>
<dbReference type="FunFam" id="3.80.10.10:FF:000233">
    <property type="entry name" value="Leucine-rich repeat receptor-like protein kinase TDR"/>
    <property type="match status" value="1"/>
</dbReference>
<keyword evidence="18" id="KW-0325">Glycoprotein</keyword>
<dbReference type="InterPro" id="IPR050647">
    <property type="entry name" value="Plant_LRR-RLKs"/>
</dbReference>
<evidence type="ECO:0000256" key="8">
    <source>
        <dbReference type="ARBA" id="ARBA00022692"/>
    </source>
</evidence>
<dbReference type="GO" id="GO:0051606">
    <property type="term" value="P:detection of stimulus"/>
    <property type="evidence" value="ECO:0007669"/>
    <property type="project" value="UniProtKB-ARBA"/>
</dbReference>
<keyword evidence="5" id="KW-0723">Serine/threonine-protein kinase</keyword>
<dbReference type="InterPro" id="IPR000719">
    <property type="entry name" value="Prot_kinase_dom"/>
</dbReference>
<keyword evidence="16 21" id="KW-0472">Membrane</keyword>
<keyword evidence="8 21" id="KW-0812">Transmembrane</keyword>
<evidence type="ECO:0000256" key="12">
    <source>
        <dbReference type="ARBA" id="ARBA00022777"/>
    </source>
</evidence>
<dbReference type="PANTHER" id="PTHR48056:SF44">
    <property type="entry name" value="RECEPTOR PROTEIN KINASE CLAVATA1"/>
    <property type="match status" value="1"/>
</dbReference>
<evidence type="ECO:0000256" key="9">
    <source>
        <dbReference type="ARBA" id="ARBA00022729"/>
    </source>
</evidence>
<dbReference type="FunFam" id="3.80.10.10:FF:000129">
    <property type="entry name" value="Leucine-rich repeat receptor-like kinase"/>
    <property type="match status" value="1"/>
</dbReference>
<evidence type="ECO:0000256" key="6">
    <source>
        <dbReference type="ARBA" id="ARBA00022614"/>
    </source>
</evidence>
<evidence type="ECO:0000256" key="3">
    <source>
        <dbReference type="ARBA" id="ARBA00012513"/>
    </source>
</evidence>
<dbReference type="PROSITE" id="PS51450">
    <property type="entry name" value="LRR"/>
    <property type="match status" value="1"/>
</dbReference>
<keyword evidence="7" id="KW-0808">Transferase</keyword>
<dbReference type="GO" id="GO:0030154">
    <property type="term" value="P:cell differentiation"/>
    <property type="evidence" value="ECO:0007669"/>
    <property type="project" value="UniProtKB-KW"/>
</dbReference>
<dbReference type="FunFam" id="1.10.510.10:FF:000201">
    <property type="entry name" value="Leucine-rich repeat receptor-like serine/threonine-protein kinase"/>
    <property type="match status" value="1"/>
</dbReference>
<dbReference type="InterPro" id="IPR001611">
    <property type="entry name" value="Leu-rich_rpt"/>
</dbReference>
<evidence type="ECO:0000256" key="16">
    <source>
        <dbReference type="ARBA" id="ARBA00023136"/>
    </source>
</evidence>
<dbReference type="Pfam" id="PF08263">
    <property type="entry name" value="LRRNT_2"/>
    <property type="match status" value="1"/>
</dbReference>
<evidence type="ECO:0000256" key="19">
    <source>
        <dbReference type="PROSITE-ProRule" id="PRU10141"/>
    </source>
</evidence>
<dbReference type="Gene3D" id="3.80.10.10">
    <property type="entry name" value="Ribonuclease Inhibitor"/>
    <property type="match status" value="4"/>
</dbReference>
<comment type="similarity">
    <text evidence="2">Belongs to the protein kinase superfamily. Ser/Thr protein kinase family.</text>
</comment>
<dbReference type="InterPro" id="IPR003591">
    <property type="entry name" value="Leu-rich_rpt_typical-subtyp"/>
</dbReference>
<dbReference type="InParanoid" id="D8SP58"/>
<dbReference type="InterPro" id="IPR011009">
    <property type="entry name" value="Kinase-like_dom_sf"/>
</dbReference>
<feature type="transmembrane region" description="Helical" evidence="21">
    <location>
        <begin position="638"/>
        <end position="662"/>
    </location>
</feature>
<dbReference type="PROSITE" id="PS00107">
    <property type="entry name" value="PROTEIN_KINASE_ATP"/>
    <property type="match status" value="1"/>
</dbReference>
<dbReference type="PROSITE" id="PS50011">
    <property type="entry name" value="PROTEIN_KINASE_DOM"/>
    <property type="match status" value="1"/>
</dbReference>
<keyword evidence="12" id="KW-0418">Kinase</keyword>
<dbReference type="SUPFAM" id="SSF56112">
    <property type="entry name" value="Protein kinase-like (PK-like)"/>
    <property type="match status" value="1"/>
</dbReference>
<evidence type="ECO:0000256" key="14">
    <source>
        <dbReference type="ARBA" id="ARBA00022840"/>
    </source>
</evidence>
<evidence type="ECO:0000256" key="2">
    <source>
        <dbReference type="ARBA" id="ARBA00008684"/>
    </source>
</evidence>
<dbReference type="Proteomes" id="UP000001514">
    <property type="component" value="Unassembled WGS sequence"/>
</dbReference>
<evidence type="ECO:0000256" key="17">
    <source>
        <dbReference type="ARBA" id="ARBA00023170"/>
    </source>
</evidence>
<keyword evidence="15 21" id="KW-1133">Transmembrane helix</keyword>
<evidence type="ECO:0000256" key="10">
    <source>
        <dbReference type="ARBA" id="ARBA00022737"/>
    </source>
</evidence>
<proteinExistence type="inferred from homology"/>
<dbReference type="GO" id="GO:0004674">
    <property type="term" value="F:protein serine/threonine kinase activity"/>
    <property type="evidence" value="ECO:0007669"/>
    <property type="project" value="UniProtKB-KW"/>
</dbReference>
<dbReference type="Gene3D" id="3.30.200.20">
    <property type="entry name" value="Phosphorylase Kinase, domain 1"/>
    <property type="match status" value="1"/>
</dbReference>
<evidence type="ECO:0000256" key="15">
    <source>
        <dbReference type="ARBA" id="ARBA00022989"/>
    </source>
</evidence>
<dbReference type="SMART" id="SM00369">
    <property type="entry name" value="LRR_TYP"/>
    <property type="match status" value="6"/>
</dbReference>
<keyword evidence="9 22" id="KW-0732">Signal</keyword>
<dbReference type="KEGG" id="smo:SELMODRAFT_121783"/>
<name>D8SP58_SELML</name>
<dbReference type="Pfam" id="PF00560">
    <property type="entry name" value="LRR_1"/>
    <property type="match status" value="9"/>
</dbReference>
<evidence type="ECO:0000313" key="25">
    <source>
        <dbReference type="Proteomes" id="UP000001514"/>
    </source>
</evidence>
<feature type="domain" description="Protein kinase" evidence="23">
    <location>
        <begin position="691"/>
        <end position="973"/>
    </location>
</feature>
<dbReference type="FunFam" id="3.80.10.10:FF:000371">
    <property type="entry name" value="Leucine-rich repeat receptor-like serine/threonine-protein kinase BAM3"/>
    <property type="match status" value="1"/>
</dbReference>
<dbReference type="FunFam" id="3.30.200.20:FF:000292">
    <property type="entry name" value="Leucine-rich repeat receptor-like serine/threonine-protein kinase BAM1"/>
    <property type="match status" value="1"/>
</dbReference>
<keyword evidence="25" id="KW-1185">Reference proteome</keyword>
<dbReference type="PANTHER" id="PTHR48056">
    <property type="entry name" value="LRR RECEPTOR-LIKE SERINE/THREONINE-PROTEIN KINASE-RELATED"/>
    <property type="match status" value="1"/>
</dbReference>
<evidence type="ECO:0000256" key="5">
    <source>
        <dbReference type="ARBA" id="ARBA00022527"/>
    </source>
</evidence>
<feature type="signal peptide" evidence="22">
    <location>
        <begin position="1"/>
        <end position="22"/>
    </location>
</feature>
<evidence type="ECO:0000256" key="21">
    <source>
        <dbReference type="SAM" id="Phobius"/>
    </source>
</evidence>
<evidence type="ECO:0000256" key="7">
    <source>
        <dbReference type="ARBA" id="ARBA00022679"/>
    </source>
</evidence>
<feature type="compositionally biased region" description="Basic and acidic residues" evidence="20">
    <location>
        <begin position="1008"/>
        <end position="1017"/>
    </location>
</feature>
<keyword evidence="14 19" id="KW-0067">ATP-binding</keyword>
<keyword evidence="10" id="KW-0677">Repeat</keyword>
<keyword evidence="17" id="KW-0675">Receptor</keyword>
<dbReference type="PROSITE" id="PS00108">
    <property type="entry name" value="PROTEIN_KINASE_ST"/>
    <property type="match status" value="1"/>
</dbReference>
<keyword evidence="6" id="KW-0433">Leucine-rich repeat</keyword>
<dbReference type="InterPro" id="IPR032675">
    <property type="entry name" value="LRR_dom_sf"/>
</dbReference>
<comment type="subcellular location">
    <subcellularLocation>
        <location evidence="1">Cell membrane</location>
        <topology evidence="1">Single-pass type I membrane protein</topology>
    </subcellularLocation>
</comment>
<dbReference type="GO" id="GO:0005524">
    <property type="term" value="F:ATP binding"/>
    <property type="evidence" value="ECO:0007669"/>
    <property type="project" value="UniProtKB-UniRule"/>
</dbReference>
<feature type="region of interest" description="Disordered" evidence="20">
    <location>
        <begin position="979"/>
        <end position="1023"/>
    </location>
</feature>
<evidence type="ECO:0000313" key="24">
    <source>
        <dbReference type="EMBL" id="EFJ13721.1"/>
    </source>
</evidence>